<proteinExistence type="predicted"/>
<keyword evidence="2" id="KW-1185">Reference proteome</keyword>
<evidence type="ECO:0000313" key="1">
    <source>
        <dbReference type="EMBL" id="KAI9907565.1"/>
    </source>
</evidence>
<gene>
    <name evidence="1" type="ORF">PsorP6_004340</name>
</gene>
<accession>A0ACC0VNM7</accession>
<comment type="caution">
    <text evidence="1">The sequence shown here is derived from an EMBL/GenBank/DDBJ whole genome shotgun (WGS) entry which is preliminary data.</text>
</comment>
<reference evidence="1 2" key="1">
    <citation type="journal article" date="2022" name="bioRxiv">
        <title>The genome of the oomycete Peronosclerospora sorghi, a cosmopolitan pathogen of maize and sorghum, is inflated with dispersed pseudogenes.</title>
        <authorList>
            <person name="Fletcher K."/>
            <person name="Martin F."/>
            <person name="Isakeit T."/>
            <person name="Cavanaugh K."/>
            <person name="Magill C."/>
            <person name="Michelmore R."/>
        </authorList>
    </citation>
    <scope>NUCLEOTIDE SEQUENCE [LARGE SCALE GENOMIC DNA]</scope>
    <source>
        <strain evidence="1">P6</strain>
    </source>
</reference>
<evidence type="ECO:0000313" key="2">
    <source>
        <dbReference type="Proteomes" id="UP001163321"/>
    </source>
</evidence>
<name>A0ACC0VNM7_9STRA</name>
<sequence>MESRLKLLLVLVAAAFLFSGNLFIIASMVDGCVPYSSVTVNFLIEATKICATLLLFTPESIPATNERLLYYPSTTKCFREQSQLRSSPLPGRCYSVRTLEFENLFSAVLFRYLLKHQLSELNVLAISLLILGVLTSQSDRLHAKTILSETHYDSQCMLLGLTLALVGVTLS</sequence>
<protein>
    <submittedName>
        <fullName evidence="1">Uncharacterized protein</fullName>
    </submittedName>
</protein>
<organism evidence="1 2">
    <name type="scientific">Peronosclerospora sorghi</name>
    <dbReference type="NCBI Taxonomy" id="230839"/>
    <lineage>
        <taxon>Eukaryota</taxon>
        <taxon>Sar</taxon>
        <taxon>Stramenopiles</taxon>
        <taxon>Oomycota</taxon>
        <taxon>Peronosporomycetes</taxon>
        <taxon>Peronosporales</taxon>
        <taxon>Peronosporaceae</taxon>
        <taxon>Peronosclerospora</taxon>
    </lineage>
</organism>
<dbReference type="Proteomes" id="UP001163321">
    <property type="component" value="Chromosome 8"/>
</dbReference>
<dbReference type="EMBL" id="CM047587">
    <property type="protein sequence ID" value="KAI9907565.1"/>
    <property type="molecule type" value="Genomic_DNA"/>
</dbReference>